<keyword evidence="5" id="KW-1185">Reference proteome</keyword>
<evidence type="ECO:0000256" key="1">
    <source>
        <dbReference type="ARBA" id="ARBA00006625"/>
    </source>
</evidence>
<comment type="similarity">
    <text evidence="1">Belongs to the peptidase C59 family.</text>
</comment>
<dbReference type="CDD" id="cd00542">
    <property type="entry name" value="Ntn_PVA"/>
    <property type="match status" value="1"/>
</dbReference>
<dbReference type="InterPro" id="IPR029132">
    <property type="entry name" value="CBAH/NAAA_C"/>
</dbReference>
<dbReference type="Gene3D" id="3.60.60.10">
    <property type="entry name" value="Penicillin V Acylase, Chain A"/>
    <property type="match status" value="1"/>
</dbReference>
<dbReference type="Pfam" id="PF02275">
    <property type="entry name" value="CBAH"/>
    <property type="match status" value="1"/>
</dbReference>
<dbReference type="SUPFAM" id="SSF56235">
    <property type="entry name" value="N-terminal nucleophile aminohydrolases (Ntn hydrolases)"/>
    <property type="match status" value="1"/>
</dbReference>
<feature type="domain" description="Choloylglycine hydrolase/NAAA C-terminal" evidence="3">
    <location>
        <begin position="38"/>
        <end position="352"/>
    </location>
</feature>
<name>A0A2B4RYU3_STYPI</name>
<dbReference type="InterPro" id="IPR052193">
    <property type="entry name" value="Peptidase_C59"/>
</dbReference>
<dbReference type="InterPro" id="IPR029055">
    <property type="entry name" value="Ntn_hydrolases_N"/>
</dbReference>
<organism evidence="4 5">
    <name type="scientific">Stylophora pistillata</name>
    <name type="common">Smooth cauliflower coral</name>
    <dbReference type="NCBI Taxonomy" id="50429"/>
    <lineage>
        <taxon>Eukaryota</taxon>
        <taxon>Metazoa</taxon>
        <taxon>Cnidaria</taxon>
        <taxon>Anthozoa</taxon>
        <taxon>Hexacorallia</taxon>
        <taxon>Scleractinia</taxon>
        <taxon>Astrocoeniina</taxon>
        <taxon>Pocilloporidae</taxon>
        <taxon>Stylophora</taxon>
    </lineage>
</organism>
<dbReference type="PANTHER" id="PTHR35527:SF2">
    <property type="entry name" value="HYDROLASE"/>
    <property type="match status" value="1"/>
</dbReference>
<dbReference type="Proteomes" id="UP000225706">
    <property type="component" value="Unassembled WGS sequence"/>
</dbReference>
<sequence>MTGLIAAGKDGGLDLLLMMKVLFMVFVIQCKFFVSNACTEFSLSSEDDSVVVGRSMEFIGALGYYLVVEPREYSHTSVPSKECFLHSSLHWQNKYIIAYVDVLDVLNDLDMPIATDGLNEVGLSLAANLFVGFAQFQKIPVEKCHMAVSSLQFPLWILGNFGTVQELRDALEKDSFPLVWEANVPEWLKGIFQLHYSIVDASGDAIVIEFTEQGRMVFNNTLGVVTNSPPYDFHLINIRNYVELSKSAHDALELGKVTFKPTGQGSGLLGIPGDFTPPSRFVRAAIMAHFSDPVKTGKEAVIKAFHILNTVDIPRGTSSDYTVWSVVKDLKSKSLYFRVYKDLTICVLHMADAKKGQKLKMKMSECIGGFVDITDKLTLAMVRDEL</sequence>
<reference evidence="5" key="1">
    <citation type="journal article" date="2017" name="bioRxiv">
        <title>Comparative analysis of the genomes of Stylophora pistillata and Acropora digitifera provides evidence for extensive differences between species of corals.</title>
        <authorList>
            <person name="Voolstra C.R."/>
            <person name="Li Y."/>
            <person name="Liew Y.J."/>
            <person name="Baumgarten S."/>
            <person name="Zoccola D."/>
            <person name="Flot J.-F."/>
            <person name="Tambutte S."/>
            <person name="Allemand D."/>
            <person name="Aranda M."/>
        </authorList>
    </citation>
    <scope>NUCLEOTIDE SEQUENCE [LARGE SCALE GENOMIC DNA]</scope>
</reference>
<protein>
    <submittedName>
        <fullName evidence="4">Penicillin acylase</fullName>
    </submittedName>
</protein>
<comment type="caution">
    <text evidence="4">The sequence shown here is derived from an EMBL/GenBank/DDBJ whole genome shotgun (WGS) entry which is preliminary data.</text>
</comment>
<evidence type="ECO:0000313" key="5">
    <source>
        <dbReference type="Proteomes" id="UP000225706"/>
    </source>
</evidence>
<evidence type="ECO:0000313" key="4">
    <source>
        <dbReference type="EMBL" id="PFX21497.1"/>
    </source>
</evidence>
<keyword evidence="2" id="KW-0378">Hydrolase</keyword>
<evidence type="ECO:0000256" key="2">
    <source>
        <dbReference type="ARBA" id="ARBA00022801"/>
    </source>
</evidence>
<dbReference type="OrthoDB" id="63199at2759"/>
<dbReference type="GO" id="GO:0016787">
    <property type="term" value="F:hydrolase activity"/>
    <property type="evidence" value="ECO:0007669"/>
    <property type="project" value="UniProtKB-KW"/>
</dbReference>
<dbReference type="AlphaFoldDB" id="A0A2B4RYU3"/>
<proteinExistence type="inferred from homology"/>
<dbReference type="EMBL" id="LSMT01000274">
    <property type="protein sequence ID" value="PFX21497.1"/>
    <property type="molecule type" value="Genomic_DNA"/>
</dbReference>
<evidence type="ECO:0000259" key="3">
    <source>
        <dbReference type="Pfam" id="PF02275"/>
    </source>
</evidence>
<accession>A0A2B4RYU3</accession>
<dbReference type="PANTHER" id="PTHR35527">
    <property type="entry name" value="CHOLOYLGLYCINE HYDROLASE"/>
    <property type="match status" value="1"/>
</dbReference>
<gene>
    <name evidence="4" type="ORF">AWC38_SpisGene14015</name>
</gene>